<feature type="transmembrane region" description="Helical" evidence="7">
    <location>
        <begin position="212"/>
        <end position="231"/>
    </location>
</feature>
<feature type="compositionally biased region" description="Low complexity" evidence="6">
    <location>
        <begin position="289"/>
        <end position="305"/>
    </location>
</feature>
<feature type="transmembrane region" description="Helical" evidence="7">
    <location>
        <begin position="68"/>
        <end position="90"/>
    </location>
</feature>
<feature type="transmembrane region" description="Helical" evidence="7">
    <location>
        <begin position="125"/>
        <end position="143"/>
    </location>
</feature>
<evidence type="ECO:0000313" key="10">
    <source>
        <dbReference type="Proteomes" id="UP000636960"/>
    </source>
</evidence>
<evidence type="ECO:0000256" key="4">
    <source>
        <dbReference type="ARBA" id="ARBA00022989"/>
    </source>
</evidence>
<feature type="domain" description="EamA" evidence="8">
    <location>
        <begin position="148"/>
        <end position="282"/>
    </location>
</feature>
<evidence type="ECO:0000256" key="1">
    <source>
        <dbReference type="ARBA" id="ARBA00004141"/>
    </source>
</evidence>
<keyword evidence="5 7" id="KW-0472">Membrane</keyword>
<feature type="transmembrane region" description="Helical" evidence="7">
    <location>
        <begin position="243"/>
        <end position="261"/>
    </location>
</feature>
<comment type="similarity">
    <text evidence="2">Belongs to the EamA transporter family.</text>
</comment>
<accession>A0A919JXK2</accession>
<dbReference type="InterPro" id="IPR050638">
    <property type="entry name" value="AA-Vitamin_Transporters"/>
</dbReference>
<dbReference type="AlphaFoldDB" id="A0A919JXK2"/>
<dbReference type="PANTHER" id="PTHR32322:SF2">
    <property type="entry name" value="EAMA DOMAIN-CONTAINING PROTEIN"/>
    <property type="match status" value="1"/>
</dbReference>
<feature type="transmembrane region" description="Helical" evidence="7">
    <location>
        <begin position="267"/>
        <end position="287"/>
    </location>
</feature>
<feature type="transmembrane region" description="Helical" evidence="7">
    <location>
        <begin position="149"/>
        <end position="171"/>
    </location>
</feature>
<sequence length="337" mass="33692">MERVTLLPALAGAAGMVFVGGSVAVSGALADAPMFTVQAARYAVACLLLVLFVRLTGRRLVRPRGTDWLWLVGVVLTGMLLFNVALVLGSRHAEPAVLGVAVACVPVLLAVAGPLLEGHGPAPRLVAAAVVVTGGAALVQGFGRADLTGLLWAVVTFACEAGFTLLAVPVLGRHGAFGVSVHACWLAAVVFAVTGLVWEGPGALGRLGADDVLAGAYLAVAVTAVAFVLWYSCVERIGSARAGLLTGVAPIAAAVAGVALGGPVPGVMVWLGVAVVAAGLALGFRAAPSGRAPASSSPPSRTGRASPDRAGISRCPGQDRADVPPPVSSGRGSMSRR</sequence>
<feature type="domain" description="EamA" evidence="8">
    <location>
        <begin position="12"/>
        <end position="139"/>
    </location>
</feature>
<keyword evidence="3 7" id="KW-0812">Transmembrane</keyword>
<feature type="region of interest" description="Disordered" evidence="6">
    <location>
        <begin position="289"/>
        <end position="337"/>
    </location>
</feature>
<name>A0A919JXK2_9ACTN</name>
<evidence type="ECO:0000256" key="2">
    <source>
        <dbReference type="ARBA" id="ARBA00007362"/>
    </source>
</evidence>
<dbReference type="Proteomes" id="UP000636960">
    <property type="component" value="Unassembled WGS sequence"/>
</dbReference>
<dbReference type="EMBL" id="BOMV01000054">
    <property type="protein sequence ID" value="GIE97081.1"/>
    <property type="molecule type" value="Genomic_DNA"/>
</dbReference>
<feature type="transmembrane region" description="Helical" evidence="7">
    <location>
        <begin position="96"/>
        <end position="116"/>
    </location>
</feature>
<evidence type="ECO:0000256" key="6">
    <source>
        <dbReference type="SAM" id="MobiDB-lite"/>
    </source>
</evidence>
<feature type="transmembrane region" description="Helical" evidence="7">
    <location>
        <begin position="40"/>
        <end position="56"/>
    </location>
</feature>
<comment type="caution">
    <text evidence="9">The sequence shown here is derived from an EMBL/GenBank/DDBJ whole genome shotgun (WGS) entry which is preliminary data.</text>
</comment>
<dbReference type="Pfam" id="PF00892">
    <property type="entry name" value="EamA"/>
    <property type="match status" value="2"/>
</dbReference>
<evidence type="ECO:0000256" key="5">
    <source>
        <dbReference type="ARBA" id="ARBA00023136"/>
    </source>
</evidence>
<dbReference type="InterPro" id="IPR037185">
    <property type="entry name" value="EmrE-like"/>
</dbReference>
<keyword evidence="4 7" id="KW-1133">Transmembrane helix</keyword>
<gene>
    <name evidence="9" type="ORF">Ari01nite_45460</name>
</gene>
<proteinExistence type="inferred from homology"/>
<protein>
    <submittedName>
        <fullName evidence="9">Membrane protein</fullName>
    </submittedName>
</protein>
<evidence type="ECO:0000259" key="8">
    <source>
        <dbReference type="Pfam" id="PF00892"/>
    </source>
</evidence>
<dbReference type="PANTHER" id="PTHR32322">
    <property type="entry name" value="INNER MEMBRANE TRANSPORTER"/>
    <property type="match status" value="1"/>
</dbReference>
<evidence type="ECO:0000256" key="7">
    <source>
        <dbReference type="SAM" id="Phobius"/>
    </source>
</evidence>
<evidence type="ECO:0000256" key="3">
    <source>
        <dbReference type="ARBA" id="ARBA00022692"/>
    </source>
</evidence>
<feature type="transmembrane region" description="Helical" evidence="7">
    <location>
        <begin position="183"/>
        <end position="200"/>
    </location>
</feature>
<dbReference type="InterPro" id="IPR000620">
    <property type="entry name" value="EamA_dom"/>
</dbReference>
<reference evidence="9" key="1">
    <citation type="submission" date="2021-01" db="EMBL/GenBank/DDBJ databases">
        <title>Whole genome shotgun sequence of Actinoplanes rishiriensis NBRC 108556.</title>
        <authorList>
            <person name="Komaki H."/>
            <person name="Tamura T."/>
        </authorList>
    </citation>
    <scope>NUCLEOTIDE SEQUENCE</scope>
    <source>
        <strain evidence="9">NBRC 108556</strain>
    </source>
</reference>
<comment type="subcellular location">
    <subcellularLocation>
        <location evidence="1">Membrane</location>
        <topology evidence="1">Multi-pass membrane protein</topology>
    </subcellularLocation>
</comment>
<evidence type="ECO:0000313" key="9">
    <source>
        <dbReference type="EMBL" id="GIE97081.1"/>
    </source>
</evidence>
<dbReference type="GO" id="GO:0016020">
    <property type="term" value="C:membrane"/>
    <property type="evidence" value="ECO:0007669"/>
    <property type="project" value="UniProtKB-SubCell"/>
</dbReference>
<dbReference type="SUPFAM" id="SSF103481">
    <property type="entry name" value="Multidrug resistance efflux transporter EmrE"/>
    <property type="match status" value="2"/>
</dbReference>
<keyword evidence="10" id="KW-1185">Reference proteome</keyword>
<organism evidence="9 10">
    <name type="scientific">Paractinoplanes rishiriensis</name>
    <dbReference type="NCBI Taxonomy" id="1050105"/>
    <lineage>
        <taxon>Bacteria</taxon>
        <taxon>Bacillati</taxon>
        <taxon>Actinomycetota</taxon>
        <taxon>Actinomycetes</taxon>
        <taxon>Micromonosporales</taxon>
        <taxon>Micromonosporaceae</taxon>
        <taxon>Paractinoplanes</taxon>
    </lineage>
</organism>